<dbReference type="EC" id="5.4.99.12" evidence="1"/>
<dbReference type="GO" id="GO:0160147">
    <property type="term" value="F:tRNA pseudouridine(38-40) synthase activity"/>
    <property type="evidence" value="ECO:0007669"/>
    <property type="project" value="UniProtKB-EC"/>
</dbReference>
<dbReference type="EMBL" id="CP000847">
    <property type="protein sequence ID" value="ABV75551.1"/>
    <property type="molecule type" value="Genomic_DNA"/>
</dbReference>
<name>A8GQ76_RICAH</name>
<evidence type="ECO:0000313" key="1">
    <source>
        <dbReference type="EMBL" id="ABV75551.1"/>
    </source>
</evidence>
<keyword evidence="1" id="KW-0413">Isomerase</keyword>
<organism evidence="1 2">
    <name type="scientific">Rickettsia akari (strain Hartford)</name>
    <dbReference type="NCBI Taxonomy" id="293614"/>
    <lineage>
        <taxon>Bacteria</taxon>
        <taxon>Pseudomonadati</taxon>
        <taxon>Pseudomonadota</taxon>
        <taxon>Alphaproteobacteria</taxon>
        <taxon>Rickettsiales</taxon>
        <taxon>Rickettsiaceae</taxon>
        <taxon>Rickettsieae</taxon>
        <taxon>Rickettsia</taxon>
        <taxon>spotted fever group</taxon>
    </lineage>
</organism>
<dbReference type="KEGG" id="rak:A1C_06640"/>
<gene>
    <name evidence="1" type="primary">truA</name>
    <name evidence="1" type="ordered locus">A1C_06640</name>
</gene>
<dbReference type="AlphaFoldDB" id="A8GQ76"/>
<proteinExistence type="predicted"/>
<keyword evidence="2" id="KW-1185">Reference proteome</keyword>
<protein>
    <submittedName>
        <fullName evidence="1">tRNA pseudouridine synthase A</fullName>
        <ecNumber evidence="1">5.4.99.12</ecNumber>
    </submittedName>
</protein>
<sequence>MSCFSINYLTYKDLKHLLKISQDLPTVSTKGLASINKIAIPTCFNSLIKSLEYVAKFNEGKFFKADEAKVLNKLINDCSDNTSLFSSSLH</sequence>
<accession>A8GQ76</accession>
<dbReference type="HOGENOM" id="CLU_2438859_0_0_5"/>
<dbReference type="STRING" id="293614.A1C_06640"/>
<dbReference type="Proteomes" id="UP000006830">
    <property type="component" value="Chromosome"/>
</dbReference>
<reference evidence="1" key="1">
    <citation type="submission" date="2007-09" db="EMBL/GenBank/DDBJ databases">
        <title>Complete Genome Sequence of Rickettsia akari.</title>
        <authorList>
            <person name="Madan A."/>
            <person name="Fahey J."/>
            <person name="Helton E."/>
            <person name="Ketteman M."/>
            <person name="Madan A."/>
            <person name="Rodrigues S."/>
            <person name="Sanchez A."/>
            <person name="Whiting M."/>
            <person name="Dasch G."/>
            <person name="Eremeeva M."/>
        </authorList>
    </citation>
    <scope>NUCLEOTIDE SEQUENCE</scope>
    <source>
        <strain evidence="1">Hartford</strain>
    </source>
</reference>
<evidence type="ECO:0000313" key="2">
    <source>
        <dbReference type="Proteomes" id="UP000006830"/>
    </source>
</evidence>